<comment type="caution">
    <text evidence="2">The sequence shown here is derived from an EMBL/GenBank/DDBJ whole genome shotgun (WGS) entry which is preliminary data.</text>
</comment>
<evidence type="ECO:0000313" key="2">
    <source>
        <dbReference type="EMBL" id="ELU44084.1"/>
    </source>
</evidence>
<protein>
    <submittedName>
        <fullName evidence="2">Uncharacterized protein</fullName>
    </submittedName>
</protein>
<dbReference type="AlphaFoldDB" id="L8X618"/>
<dbReference type="EMBL" id="AFRT01000431">
    <property type="protein sequence ID" value="ELU44084.1"/>
    <property type="molecule type" value="Genomic_DNA"/>
</dbReference>
<evidence type="ECO:0000256" key="1">
    <source>
        <dbReference type="SAM" id="MobiDB-lite"/>
    </source>
</evidence>
<gene>
    <name evidence="2" type="ORF">AG1IA_01885</name>
</gene>
<accession>L8X618</accession>
<proteinExistence type="predicted"/>
<organism evidence="2 3">
    <name type="scientific">Thanatephorus cucumeris (strain AG1-IA)</name>
    <name type="common">Rice sheath blight fungus</name>
    <name type="synonym">Rhizoctonia solani</name>
    <dbReference type="NCBI Taxonomy" id="983506"/>
    <lineage>
        <taxon>Eukaryota</taxon>
        <taxon>Fungi</taxon>
        <taxon>Dikarya</taxon>
        <taxon>Basidiomycota</taxon>
        <taxon>Agaricomycotina</taxon>
        <taxon>Agaricomycetes</taxon>
        <taxon>Cantharellales</taxon>
        <taxon>Ceratobasidiaceae</taxon>
        <taxon>Rhizoctonia</taxon>
        <taxon>Rhizoctonia solani AG-1</taxon>
    </lineage>
</organism>
<name>L8X618_THACA</name>
<dbReference type="Proteomes" id="UP000011668">
    <property type="component" value="Unassembled WGS sequence"/>
</dbReference>
<reference evidence="2 3" key="1">
    <citation type="journal article" date="2013" name="Nat. Commun.">
        <title>The evolution and pathogenic mechanisms of the rice sheath blight pathogen.</title>
        <authorList>
            <person name="Zheng A."/>
            <person name="Lin R."/>
            <person name="Xu L."/>
            <person name="Qin P."/>
            <person name="Tang C."/>
            <person name="Ai P."/>
            <person name="Zhang D."/>
            <person name="Liu Y."/>
            <person name="Sun Z."/>
            <person name="Feng H."/>
            <person name="Wang Y."/>
            <person name="Chen Y."/>
            <person name="Liang X."/>
            <person name="Fu R."/>
            <person name="Li Q."/>
            <person name="Zhang J."/>
            <person name="Yu X."/>
            <person name="Xie Z."/>
            <person name="Ding L."/>
            <person name="Guan P."/>
            <person name="Tang J."/>
            <person name="Liang Y."/>
            <person name="Wang S."/>
            <person name="Deng Q."/>
            <person name="Li S."/>
            <person name="Zhu J."/>
            <person name="Wang L."/>
            <person name="Liu H."/>
            <person name="Li P."/>
        </authorList>
    </citation>
    <scope>NUCLEOTIDE SEQUENCE [LARGE SCALE GENOMIC DNA]</scope>
    <source>
        <strain evidence="3">AG-1 IA</strain>
    </source>
</reference>
<keyword evidence="3" id="KW-1185">Reference proteome</keyword>
<evidence type="ECO:0000313" key="3">
    <source>
        <dbReference type="Proteomes" id="UP000011668"/>
    </source>
</evidence>
<sequence length="143" mass="16639">MYLPRGRTMRASKTNGHHPVDTQFAAIGNRLRSESDLPYSAGAESYAEHSRQLALVPVWIKELRNYPVRSMHQIGGLRDHRSYIRLARTYRRHDIFYLGWTSQGQLVKPMSGTEIRIGEFQSQGCPWHRIPRIKCPESLESRY</sequence>
<dbReference type="HOGENOM" id="CLU_1807528_0_0_1"/>
<feature type="region of interest" description="Disordered" evidence="1">
    <location>
        <begin position="1"/>
        <end position="20"/>
    </location>
</feature>